<dbReference type="AlphaFoldDB" id="A0A8X6SFS9"/>
<reference evidence="1" key="1">
    <citation type="submission" date="2020-08" db="EMBL/GenBank/DDBJ databases">
        <title>Multicomponent nature underlies the extraordinary mechanical properties of spider dragline silk.</title>
        <authorList>
            <person name="Kono N."/>
            <person name="Nakamura H."/>
            <person name="Mori M."/>
            <person name="Yoshida Y."/>
            <person name="Ohtoshi R."/>
            <person name="Malay A.D."/>
            <person name="Moran D.A.P."/>
            <person name="Tomita M."/>
            <person name="Numata K."/>
            <person name="Arakawa K."/>
        </authorList>
    </citation>
    <scope>NUCLEOTIDE SEQUENCE</scope>
</reference>
<keyword evidence="2" id="KW-1185">Reference proteome</keyword>
<sequence length="68" mass="7999">MRICHRWTQEETMDRWDQLHPPRCTIARDDMRIVRMAVMNRAAPSRTDSVCYASFGVHSYHSTVFAAE</sequence>
<organism evidence="1 2">
    <name type="scientific">Trichonephila clavipes</name>
    <name type="common">Golden silk orbweaver</name>
    <name type="synonym">Nephila clavipes</name>
    <dbReference type="NCBI Taxonomy" id="2585209"/>
    <lineage>
        <taxon>Eukaryota</taxon>
        <taxon>Metazoa</taxon>
        <taxon>Ecdysozoa</taxon>
        <taxon>Arthropoda</taxon>
        <taxon>Chelicerata</taxon>
        <taxon>Arachnida</taxon>
        <taxon>Araneae</taxon>
        <taxon>Araneomorphae</taxon>
        <taxon>Entelegynae</taxon>
        <taxon>Araneoidea</taxon>
        <taxon>Nephilidae</taxon>
        <taxon>Trichonephila</taxon>
    </lineage>
</organism>
<accession>A0A8X6SFS9</accession>
<evidence type="ECO:0000313" key="2">
    <source>
        <dbReference type="Proteomes" id="UP000887159"/>
    </source>
</evidence>
<name>A0A8X6SFS9_TRICX</name>
<protein>
    <submittedName>
        <fullName evidence="1">Uncharacterized protein</fullName>
    </submittedName>
</protein>
<comment type="caution">
    <text evidence="1">The sequence shown here is derived from an EMBL/GenBank/DDBJ whole genome shotgun (WGS) entry which is preliminary data.</text>
</comment>
<gene>
    <name evidence="1" type="ORF">TNCV_1798981</name>
</gene>
<dbReference type="Proteomes" id="UP000887159">
    <property type="component" value="Unassembled WGS sequence"/>
</dbReference>
<evidence type="ECO:0000313" key="1">
    <source>
        <dbReference type="EMBL" id="GFY12476.1"/>
    </source>
</evidence>
<dbReference type="EMBL" id="BMAU01021314">
    <property type="protein sequence ID" value="GFY12476.1"/>
    <property type="molecule type" value="Genomic_DNA"/>
</dbReference>
<proteinExistence type="predicted"/>